<evidence type="ECO:0000256" key="2">
    <source>
        <dbReference type="SAM" id="Phobius"/>
    </source>
</evidence>
<protein>
    <submittedName>
        <fullName evidence="4">TRAP transporter permease</fullName>
    </submittedName>
</protein>
<keyword evidence="2" id="KW-0472">Membrane</keyword>
<comment type="caution">
    <text evidence="4">The sequence shown here is derived from an EMBL/GenBank/DDBJ whole genome shotgun (WGS) entry which is preliminary data.</text>
</comment>
<gene>
    <name evidence="4" type="ORF">ACFOGP_16210</name>
</gene>
<keyword evidence="1" id="KW-1003">Cell membrane</keyword>
<feature type="transmembrane region" description="Helical" evidence="2">
    <location>
        <begin position="476"/>
        <end position="503"/>
    </location>
</feature>
<dbReference type="InterPro" id="IPR010656">
    <property type="entry name" value="DctM"/>
</dbReference>
<dbReference type="Pfam" id="PF06808">
    <property type="entry name" value="DctM"/>
    <property type="match status" value="1"/>
</dbReference>
<comment type="subcellular location">
    <subcellularLocation>
        <location evidence="1">Cell inner membrane</location>
        <topology evidence="1">Multi-pass membrane protein</topology>
    </subcellularLocation>
</comment>
<feature type="transmembrane region" description="Helical" evidence="2">
    <location>
        <begin position="331"/>
        <end position="349"/>
    </location>
</feature>
<evidence type="ECO:0000259" key="3">
    <source>
        <dbReference type="Pfam" id="PF06808"/>
    </source>
</evidence>
<feature type="domain" description="TRAP C4-dicarboxylate transport system permease DctM subunit" evidence="3">
    <location>
        <begin position="101"/>
        <end position="536"/>
    </location>
</feature>
<feature type="transmembrane region" description="Helical" evidence="2">
    <location>
        <begin position="208"/>
        <end position="228"/>
    </location>
</feature>
<keyword evidence="1" id="KW-0813">Transport</keyword>
<comment type="function">
    <text evidence="1">Part of the tripartite ATP-independent periplasmic (TRAP) transport system.</text>
</comment>
<dbReference type="NCBIfam" id="TIGR02123">
    <property type="entry name" value="TRAP_fused"/>
    <property type="match status" value="1"/>
</dbReference>
<proteinExistence type="predicted"/>
<accession>A0ABV7GYQ3</accession>
<evidence type="ECO:0000313" key="4">
    <source>
        <dbReference type="EMBL" id="MFC3144267.1"/>
    </source>
</evidence>
<dbReference type="EMBL" id="JBHRTB010000010">
    <property type="protein sequence ID" value="MFC3144267.1"/>
    <property type="molecule type" value="Genomic_DNA"/>
</dbReference>
<evidence type="ECO:0000256" key="1">
    <source>
        <dbReference type="RuleBase" id="RU369079"/>
    </source>
</evidence>
<organism evidence="4 5">
    <name type="scientific">Psychromarinibacter halotolerans</name>
    <dbReference type="NCBI Taxonomy" id="1775175"/>
    <lineage>
        <taxon>Bacteria</taxon>
        <taxon>Pseudomonadati</taxon>
        <taxon>Pseudomonadota</taxon>
        <taxon>Alphaproteobacteria</taxon>
        <taxon>Rhodobacterales</taxon>
        <taxon>Paracoccaceae</taxon>
        <taxon>Psychromarinibacter</taxon>
    </lineage>
</organism>
<feature type="transmembrane region" description="Helical" evidence="2">
    <location>
        <begin position="570"/>
        <end position="590"/>
    </location>
</feature>
<feature type="transmembrane region" description="Helical" evidence="2">
    <location>
        <begin position="36"/>
        <end position="52"/>
    </location>
</feature>
<feature type="transmembrane region" description="Helical" evidence="2">
    <location>
        <begin position="113"/>
        <end position="138"/>
    </location>
</feature>
<feature type="transmembrane region" description="Helical" evidence="2">
    <location>
        <begin position="279"/>
        <end position="298"/>
    </location>
</feature>
<sequence>MRAVAALLAAVLPVLGIAWTFNLPELFGQVYITEQYLALILGLTIPAGLLLRRQPGVPVVADIVLGVASMLGWWWLSLNYQDWLLDPLNRGSEKWVPALLGILGLFEATRRHCGLVLTLLGAGFMAYGFLGHFAPGIFEAAYLSPPRYLLYVYNDANGVPGMVLGVGATQILGFIVFGAVLTAVGGSAAMTDLAMAAMGHRRGGPAKVAILGSSLFGTLSGSTVANVMSTGVVTIPMMKKSGWPARHAAAIEAVASNGGQIAPPVMGATAFIIAEFLQISYAEVVVAALLPAAFYYLLLYRQVDSYAAANGLHGEPRESLPRLGAALKGSTPLIVPLGVLMYFLFWLGYAPGKSALYASGAALVLYVLSGWRVRKGLRQLPEILVQAGETLVPILLVCAIAGIIIGTINVTGLGFALTLALGKIAELGGSLPLLVTTAVIAIVLGVGMPTSGVYVVVAVLLAPALVRHGIDITSAHLFILYFGLLSMLTPPVAIASYAAASIAKSNMWQTGVTGVRLAFVAYLLPFVFAFNPALLMDGSWLAIGVSCVTVYCGGHVMAEVLARKTAFGGGVGRLAAAAGGLLLFSITAIAGPYHPVSMIAAVAGIALLVALSVQARRTAPQPKFTSDTLQNGASDART</sequence>
<feature type="transmembrane region" description="Helical" evidence="2">
    <location>
        <begin position="355"/>
        <end position="373"/>
    </location>
</feature>
<dbReference type="RefSeq" id="WP_275631526.1">
    <property type="nucleotide sequence ID" value="NZ_JARGYD010000001.1"/>
</dbReference>
<feature type="transmembrane region" description="Helical" evidence="2">
    <location>
        <begin position="427"/>
        <end position="446"/>
    </location>
</feature>
<feature type="transmembrane region" description="Helical" evidence="2">
    <location>
        <begin position="453"/>
        <end position="470"/>
    </location>
</feature>
<feature type="transmembrane region" description="Helical" evidence="2">
    <location>
        <begin position="171"/>
        <end position="196"/>
    </location>
</feature>
<reference evidence="5" key="1">
    <citation type="journal article" date="2019" name="Int. J. Syst. Evol. Microbiol.">
        <title>The Global Catalogue of Microorganisms (GCM) 10K type strain sequencing project: providing services to taxonomists for standard genome sequencing and annotation.</title>
        <authorList>
            <consortium name="The Broad Institute Genomics Platform"/>
            <consortium name="The Broad Institute Genome Sequencing Center for Infectious Disease"/>
            <person name="Wu L."/>
            <person name="Ma J."/>
        </authorList>
    </citation>
    <scope>NUCLEOTIDE SEQUENCE [LARGE SCALE GENOMIC DNA]</scope>
    <source>
        <strain evidence="5">KCTC 52366</strain>
    </source>
</reference>
<feature type="transmembrane region" description="Helical" evidence="2">
    <location>
        <begin position="515"/>
        <end position="534"/>
    </location>
</feature>
<keyword evidence="1" id="KW-0997">Cell inner membrane</keyword>
<feature type="transmembrane region" description="Helical" evidence="2">
    <location>
        <begin position="59"/>
        <end position="76"/>
    </location>
</feature>
<feature type="transmembrane region" description="Helical" evidence="2">
    <location>
        <begin position="88"/>
        <end position="106"/>
    </location>
</feature>
<dbReference type="InterPro" id="IPR011853">
    <property type="entry name" value="TRAP_DctM-Dct_fused"/>
</dbReference>
<evidence type="ECO:0000313" key="5">
    <source>
        <dbReference type="Proteomes" id="UP001595632"/>
    </source>
</evidence>
<keyword evidence="2" id="KW-1133">Transmembrane helix</keyword>
<name>A0ABV7GYQ3_9RHOB</name>
<keyword evidence="5" id="KW-1185">Reference proteome</keyword>
<dbReference type="PANTHER" id="PTHR43849">
    <property type="entry name" value="BLL3936 PROTEIN"/>
    <property type="match status" value="1"/>
</dbReference>
<keyword evidence="2" id="KW-0812">Transmembrane</keyword>
<feature type="transmembrane region" description="Helical" evidence="2">
    <location>
        <begin position="540"/>
        <end position="558"/>
    </location>
</feature>
<dbReference type="Proteomes" id="UP001595632">
    <property type="component" value="Unassembled WGS sequence"/>
</dbReference>
<dbReference type="PANTHER" id="PTHR43849:SF2">
    <property type="entry name" value="BLL3936 PROTEIN"/>
    <property type="match status" value="1"/>
</dbReference>
<feature type="transmembrane region" description="Helical" evidence="2">
    <location>
        <begin position="596"/>
        <end position="613"/>
    </location>
</feature>
<feature type="transmembrane region" description="Helical" evidence="2">
    <location>
        <begin position="394"/>
        <end position="421"/>
    </location>
</feature>